<feature type="active site" description="Nucleophile" evidence="11">
    <location>
        <position position="307"/>
    </location>
</feature>
<dbReference type="PRINTS" id="PR00131">
    <property type="entry name" value="GLHYDRLASE1"/>
</dbReference>
<feature type="non-terminal residue" evidence="13">
    <location>
        <position position="975"/>
    </location>
</feature>
<dbReference type="PROSITE" id="PS00572">
    <property type="entry name" value="GLYCOSYL_HYDROL_F1_1"/>
    <property type="match status" value="2"/>
</dbReference>
<feature type="active site" description="Nucleophile" evidence="11">
    <location>
        <position position="815"/>
    </location>
</feature>
<dbReference type="PANTHER" id="PTHR10353">
    <property type="entry name" value="GLYCOSYL HYDROLASE"/>
    <property type="match status" value="1"/>
</dbReference>
<evidence type="ECO:0000313" key="13">
    <source>
        <dbReference type="EMBL" id="KAH0873103.1"/>
    </source>
</evidence>
<evidence type="ECO:0000256" key="1">
    <source>
        <dbReference type="ARBA" id="ARBA00003014"/>
    </source>
</evidence>
<evidence type="ECO:0000256" key="11">
    <source>
        <dbReference type="PROSITE-ProRule" id="PRU10055"/>
    </source>
</evidence>
<keyword evidence="12" id="KW-0326">Glycosidase</keyword>
<evidence type="ECO:0000256" key="12">
    <source>
        <dbReference type="RuleBase" id="RU004468"/>
    </source>
</evidence>
<evidence type="ECO:0000256" key="5">
    <source>
        <dbReference type="ARBA" id="ARBA00012250"/>
    </source>
</evidence>
<sequence>GRLIGGIDENGIKYYNNLINELKANGIEPYVTIFHWDVPQTLEDEYGGFLSRRIVEDYKNYAELLFQRFGDRVKFWITLNQPYSLASKGYGDGSYPPGRCTGCEFGGDSGTEPYIVGHNQLLAHAKVVALYRKRYQVHILTKYVINYSFQNYLYVKLQGGKIGTTLIGRWFTPLNENSIRDTAAAKRAFDFFVGWFLDPLVYGRYPKIMRQMVGNRLPKFTPQESKLVKGSLDFLGLNYYVTQYATNAPRSTQPNVITDARVTLGYYRNRVPIGVQAPSFVYYPPGIRQILNYIKNKYGNPLTYITENGVADLDTGNLTLPDALADNGRIQNHCSHLSCLKCSIDDGCNVAGYFAWSLMDNYEFGNGYTLRFGMNWVNFTNPADRREKASGKSYTLRFGTNWVNFTSPADRKRKIPESGSLSLLLSSQNVGNPACKAKEPFNCDNPLTFNRTSFPKNFTFGAATSAYQIEGAAHRALNGWDYYTHRYPEKVPDHSSGDLACDSYDLYKEDVKLLKRMKAQAYRLSIAWSRVLPKGRLIGGIDENGIKYYNNLINELKANGIEPYVTIFHWDVPQTLEDEYGGFLSRRIVEDYKNYAELLFQRFGDRVKFWITLNQPYSLASKGYGDGSYPPGRCTGCEFGGDSGTEPYIVGHNQLLAHAKVVALYRKRYQKLQGGKIGTTLIGRWFTPLNENSIRDTAAAKRAFDFFVGWFLDPLIMGQMVGNRLPKFTPQESKLVKGSLDFLGLNYYVTQYATNAPRSTQPNVITDARVTLGYYRNRVPIGVQAPSFVYYPPGIRQILNYIKNKYGNPLTYITENGVADLDTGNLTLPDALADNGRIQNHCSHLSCLKCSIDDGCNVAGYFAWSLMDNYEFGNGYTLRFGMNWVIFTSPADRKEKNSGNWYSKYPKIMRQMVGNRLPKFTPQESKLAKGSLDFLGLNYYVTQYATNAPRSTQPNVITDARITLVYYRNRVPIGV</sequence>
<feature type="non-terminal residue" evidence="13">
    <location>
        <position position="1"/>
    </location>
</feature>
<evidence type="ECO:0000256" key="10">
    <source>
        <dbReference type="ARBA" id="ARBA00034026"/>
    </source>
</evidence>
<organism evidence="13 14">
    <name type="scientific">Brassica napus</name>
    <name type="common">Rape</name>
    <dbReference type="NCBI Taxonomy" id="3708"/>
    <lineage>
        <taxon>Eukaryota</taxon>
        <taxon>Viridiplantae</taxon>
        <taxon>Streptophyta</taxon>
        <taxon>Embryophyta</taxon>
        <taxon>Tracheophyta</taxon>
        <taxon>Spermatophyta</taxon>
        <taxon>Magnoliopsida</taxon>
        <taxon>eudicotyledons</taxon>
        <taxon>Gunneridae</taxon>
        <taxon>Pentapetalae</taxon>
        <taxon>rosids</taxon>
        <taxon>malvids</taxon>
        <taxon>Brassicales</taxon>
        <taxon>Brassicaceae</taxon>
        <taxon>Brassiceae</taxon>
        <taxon>Brassica</taxon>
    </lineage>
</organism>
<gene>
    <name evidence="13" type="ORF">HID58_070465</name>
</gene>
<evidence type="ECO:0000256" key="9">
    <source>
        <dbReference type="ARBA" id="ARBA00032797"/>
    </source>
</evidence>
<comment type="subunit">
    <text evidence="4">Homodimer.</text>
</comment>
<dbReference type="InterPro" id="IPR033132">
    <property type="entry name" value="GH_1_N_CS"/>
</dbReference>
<evidence type="ECO:0000256" key="6">
    <source>
        <dbReference type="ARBA" id="ARBA00022554"/>
    </source>
</evidence>
<dbReference type="EC" id="3.2.1.147" evidence="5"/>
<protein>
    <recommendedName>
        <fullName evidence="5">thioglucosidase</fullName>
        <ecNumber evidence="5">3.2.1.147</ecNumber>
    </recommendedName>
    <alternativeName>
        <fullName evidence="8">Sinigrinase</fullName>
    </alternativeName>
    <alternativeName>
        <fullName evidence="9">Thioglucosidase</fullName>
    </alternativeName>
</protein>
<dbReference type="PROSITE" id="PS00653">
    <property type="entry name" value="GLYCOSYL_HYDROL_F1_2"/>
    <property type="match status" value="1"/>
</dbReference>
<accession>A0ABQ7YYY2</accession>
<evidence type="ECO:0000256" key="3">
    <source>
        <dbReference type="ARBA" id="ARBA00010838"/>
    </source>
</evidence>
<dbReference type="Proteomes" id="UP000824890">
    <property type="component" value="Unassembled WGS sequence"/>
</dbReference>
<reference evidence="13 14" key="1">
    <citation type="submission" date="2021-05" db="EMBL/GenBank/DDBJ databases">
        <title>Genome Assembly of Synthetic Allotetraploid Brassica napus Reveals Homoeologous Exchanges between Subgenomes.</title>
        <authorList>
            <person name="Davis J.T."/>
        </authorList>
    </citation>
    <scope>NUCLEOTIDE SEQUENCE [LARGE SCALE GENOMIC DNA]</scope>
    <source>
        <strain evidence="14">cv. Da-Ae</strain>
        <tissue evidence="13">Seedling</tissue>
    </source>
</reference>
<keyword evidence="14" id="KW-1185">Reference proteome</keyword>
<dbReference type="SUPFAM" id="SSF51445">
    <property type="entry name" value="(Trans)glycosidases"/>
    <property type="match status" value="3"/>
</dbReference>
<name>A0ABQ7YYY2_BRANA</name>
<evidence type="ECO:0000256" key="7">
    <source>
        <dbReference type="ARBA" id="ARBA00022801"/>
    </source>
</evidence>
<comment type="catalytic activity">
    <reaction evidence="10">
        <text>a thioglucoside + H2O = a sugar + a thiol.</text>
        <dbReference type="EC" id="3.2.1.147"/>
    </reaction>
</comment>
<dbReference type="Gene3D" id="3.20.20.80">
    <property type="entry name" value="Glycosidases"/>
    <property type="match status" value="3"/>
</dbReference>
<evidence type="ECO:0000256" key="8">
    <source>
        <dbReference type="ARBA" id="ARBA00032643"/>
    </source>
</evidence>
<dbReference type="PANTHER" id="PTHR10353:SF301">
    <property type="entry name" value="MYROSINASE 4-RELATED"/>
    <property type="match status" value="1"/>
</dbReference>
<comment type="subcellular location">
    <subcellularLocation>
        <location evidence="2">Vacuole</location>
    </subcellularLocation>
</comment>
<dbReference type="Pfam" id="PF00232">
    <property type="entry name" value="Glyco_hydro_1"/>
    <property type="match status" value="3"/>
</dbReference>
<dbReference type="InterPro" id="IPR017853">
    <property type="entry name" value="GH"/>
</dbReference>
<comment type="caution">
    <text evidence="13">The sequence shown here is derived from an EMBL/GenBank/DDBJ whole genome shotgun (WGS) entry which is preliminary data.</text>
</comment>
<evidence type="ECO:0000313" key="14">
    <source>
        <dbReference type="Proteomes" id="UP000824890"/>
    </source>
</evidence>
<dbReference type="InterPro" id="IPR001360">
    <property type="entry name" value="Glyco_hydro_1"/>
</dbReference>
<dbReference type="InterPro" id="IPR018120">
    <property type="entry name" value="Glyco_hydro_1_AS"/>
</dbReference>
<dbReference type="EMBL" id="JAGKQM010000016">
    <property type="protein sequence ID" value="KAH0873103.1"/>
    <property type="molecule type" value="Genomic_DNA"/>
</dbReference>
<evidence type="ECO:0000256" key="4">
    <source>
        <dbReference type="ARBA" id="ARBA00011738"/>
    </source>
</evidence>
<comment type="similarity">
    <text evidence="3">Belongs to the glycosyl hydrolase 1 family.</text>
</comment>
<keyword evidence="7 12" id="KW-0378">Hydrolase</keyword>
<comment type="function">
    <text evidence="1">Degradation of glucosinolates (glucose residue linked by a thioglucoside bound to an amino acid derivative) to glucose, sulfate and any of the products: thiocyanates, isothiocyanates, nitriles, epithionitriles or oxazolidine-2-thiones.</text>
</comment>
<proteinExistence type="inferred from homology"/>
<evidence type="ECO:0000256" key="2">
    <source>
        <dbReference type="ARBA" id="ARBA00004116"/>
    </source>
</evidence>
<keyword evidence="6" id="KW-0926">Vacuole</keyword>